<name>A0A5J9VQS6_9POAL</name>
<dbReference type="Gramene" id="TVU37877">
    <property type="protein sequence ID" value="TVU37877"/>
    <property type="gene ID" value="EJB05_11219"/>
</dbReference>
<reference evidence="1 2" key="1">
    <citation type="journal article" date="2019" name="Sci. Rep.">
        <title>A high-quality genome of Eragrostis curvula grass provides insights into Poaceae evolution and supports new strategies to enhance forage quality.</title>
        <authorList>
            <person name="Carballo J."/>
            <person name="Santos B.A.C.M."/>
            <person name="Zappacosta D."/>
            <person name="Garbus I."/>
            <person name="Selva J.P."/>
            <person name="Gallo C.A."/>
            <person name="Diaz A."/>
            <person name="Albertini E."/>
            <person name="Caccamo M."/>
            <person name="Echenique V."/>
        </authorList>
    </citation>
    <scope>NUCLEOTIDE SEQUENCE [LARGE SCALE GENOMIC DNA]</scope>
    <source>
        <strain evidence="2">cv. Victoria</strain>
        <tissue evidence="1">Leaf</tissue>
    </source>
</reference>
<keyword evidence="2" id="KW-1185">Reference proteome</keyword>
<evidence type="ECO:0000313" key="2">
    <source>
        <dbReference type="Proteomes" id="UP000324897"/>
    </source>
</evidence>
<dbReference type="PANTHER" id="PTHR34480:SF11">
    <property type="entry name" value="OS05G0173500 PROTEIN"/>
    <property type="match status" value="1"/>
</dbReference>
<sequence length="310" mass="36721">MPDGRRRRRRRTAFCQWLNAIEGQGHEQEEQGGASGGHVKSLLDMDDDTLLEQIAYYFDLLKYDPPDNPVWFQYTEQQLTELYQRLAFYRIRGYEGYFKCYEEDLEWYFDPELCWNAYYDDYQRLTLCDHGEYRDWDRCHLIRNTYEQDLAYVQYCEEISNETKWKKLENVALLQALKVGASVRNMDFTNALSEMHRQNMFPSRSHEIEYELKGKIHRFSMKDDYDAHVACINETVSEDHAELLIKEAVIKMCPKSKTYVDYARKKLGIAKDIGMVPKGPILEVRPQCRRDNATEQIHTMPPAFPIRGDA</sequence>
<dbReference type="AlphaFoldDB" id="A0A5J9VQS6"/>
<organism evidence="1 2">
    <name type="scientific">Eragrostis curvula</name>
    <name type="common">weeping love grass</name>
    <dbReference type="NCBI Taxonomy" id="38414"/>
    <lineage>
        <taxon>Eukaryota</taxon>
        <taxon>Viridiplantae</taxon>
        <taxon>Streptophyta</taxon>
        <taxon>Embryophyta</taxon>
        <taxon>Tracheophyta</taxon>
        <taxon>Spermatophyta</taxon>
        <taxon>Magnoliopsida</taxon>
        <taxon>Liliopsida</taxon>
        <taxon>Poales</taxon>
        <taxon>Poaceae</taxon>
        <taxon>PACMAD clade</taxon>
        <taxon>Chloridoideae</taxon>
        <taxon>Eragrostideae</taxon>
        <taxon>Eragrostidinae</taxon>
        <taxon>Eragrostis</taxon>
    </lineage>
</organism>
<protein>
    <submittedName>
        <fullName evidence="1">Uncharacterized protein</fullName>
    </submittedName>
</protein>
<dbReference type="OrthoDB" id="622446at2759"/>
<dbReference type="PANTHER" id="PTHR34480">
    <property type="entry name" value="OS01G0967800 PROTEIN-RELATED"/>
    <property type="match status" value="1"/>
</dbReference>
<dbReference type="Proteomes" id="UP000324897">
    <property type="component" value="Chromosome 4"/>
</dbReference>
<dbReference type="EMBL" id="RWGY01000007">
    <property type="protein sequence ID" value="TVU37877.1"/>
    <property type="molecule type" value="Genomic_DNA"/>
</dbReference>
<evidence type="ECO:0000313" key="1">
    <source>
        <dbReference type="EMBL" id="TVU37877.1"/>
    </source>
</evidence>
<gene>
    <name evidence="1" type="ORF">EJB05_11219</name>
</gene>
<comment type="caution">
    <text evidence="1">The sequence shown here is derived from an EMBL/GenBank/DDBJ whole genome shotgun (WGS) entry which is preliminary data.</text>
</comment>
<proteinExistence type="predicted"/>
<accession>A0A5J9VQS6</accession>